<keyword evidence="2" id="KW-0560">Oxidoreductase</keyword>
<dbReference type="PANTHER" id="PTHR43656">
    <property type="entry name" value="BINDING OXIDOREDUCTASE, PUTATIVE (AFU_ORTHOLOGUE AFUA_2G08260)-RELATED"/>
    <property type="match status" value="1"/>
</dbReference>
<dbReference type="OrthoDB" id="3169239at2"/>
<dbReference type="PANTHER" id="PTHR43656:SF2">
    <property type="entry name" value="BINDING OXIDOREDUCTASE, PUTATIVE (AFU_ORTHOLOGUE AFUA_2G08260)-RELATED"/>
    <property type="match status" value="1"/>
</dbReference>
<evidence type="ECO:0000313" key="5">
    <source>
        <dbReference type="Proteomes" id="UP000274907"/>
    </source>
</evidence>
<dbReference type="InterPro" id="IPR001155">
    <property type="entry name" value="OxRdtase_FMN_N"/>
</dbReference>
<dbReference type="Gene3D" id="3.20.20.70">
    <property type="entry name" value="Aldolase class I"/>
    <property type="match status" value="1"/>
</dbReference>
<organism evidence="4 5">
    <name type="scientific">Corynebacterium hylobatis</name>
    <dbReference type="NCBI Taxonomy" id="1859290"/>
    <lineage>
        <taxon>Bacteria</taxon>
        <taxon>Bacillati</taxon>
        <taxon>Actinomycetota</taxon>
        <taxon>Actinomycetes</taxon>
        <taxon>Mycobacteriales</taxon>
        <taxon>Corynebacteriaceae</taxon>
        <taxon>Corynebacterium</taxon>
    </lineage>
</organism>
<dbReference type="CDD" id="cd02803">
    <property type="entry name" value="OYE_like_FMN_family"/>
    <property type="match status" value="1"/>
</dbReference>
<keyword evidence="5" id="KW-1185">Reference proteome</keyword>
<dbReference type="AlphaFoldDB" id="A0A3S0AWK7"/>
<dbReference type="InterPro" id="IPR013785">
    <property type="entry name" value="Aldolase_TIM"/>
</dbReference>
<dbReference type="SUPFAM" id="SSF51395">
    <property type="entry name" value="FMN-linked oxidoreductases"/>
    <property type="match status" value="1"/>
</dbReference>
<name>A0A3S0AWK7_9CORY</name>
<protein>
    <submittedName>
        <fullName evidence="4">NADH:flavin oxidoreductase</fullName>
    </submittedName>
</protein>
<evidence type="ECO:0000256" key="1">
    <source>
        <dbReference type="ARBA" id="ARBA00022630"/>
    </source>
</evidence>
<keyword evidence="1" id="KW-0285">Flavoprotein</keyword>
<accession>A0A3S0AWK7</accession>
<dbReference type="EMBL" id="RXHJ01000006">
    <property type="protein sequence ID" value="RSZ63850.1"/>
    <property type="molecule type" value="Genomic_DNA"/>
</dbReference>
<proteinExistence type="predicted"/>
<evidence type="ECO:0000259" key="3">
    <source>
        <dbReference type="Pfam" id="PF00724"/>
    </source>
</evidence>
<feature type="domain" description="NADH:flavin oxidoreductase/NADH oxidase N-terminal" evidence="3">
    <location>
        <begin position="17"/>
        <end position="360"/>
    </location>
</feature>
<gene>
    <name evidence="4" type="ORF">EAH68_06345</name>
</gene>
<reference evidence="4 5" key="1">
    <citation type="submission" date="2018-12" db="EMBL/GenBank/DDBJ databases">
        <title>YIM 101343 draft genome.</title>
        <authorList>
            <person name="Chen X."/>
        </authorList>
    </citation>
    <scope>NUCLEOTIDE SEQUENCE [LARGE SCALE GENOMIC DNA]</scope>
    <source>
        <strain evidence="4 5">YIM 101343</strain>
    </source>
</reference>
<evidence type="ECO:0000256" key="2">
    <source>
        <dbReference type="ARBA" id="ARBA00023002"/>
    </source>
</evidence>
<dbReference type="Pfam" id="PF00724">
    <property type="entry name" value="Oxidored_FMN"/>
    <property type="match status" value="1"/>
</dbReference>
<evidence type="ECO:0000313" key="4">
    <source>
        <dbReference type="EMBL" id="RSZ63850.1"/>
    </source>
</evidence>
<dbReference type="Proteomes" id="UP000274907">
    <property type="component" value="Unassembled WGS sequence"/>
</dbReference>
<dbReference type="GO" id="GO:0016491">
    <property type="term" value="F:oxidoreductase activity"/>
    <property type="evidence" value="ECO:0007669"/>
    <property type="project" value="UniProtKB-KW"/>
</dbReference>
<comment type="caution">
    <text evidence="4">The sequence shown here is derived from an EMBL/GenBank/DDBJ whole genome shotgun (WGS) entry which is preliminary data.</text>
</comment>
<sequence>MSVQFRSAAEVLSSSWRIGDVEIKNRYVVGPMAVLQPTVDGHPSEQTIAFLTRRARGGAGLIIVGGTVATEGGYMEAPFQPILRFDHDKFIPGLTRLVDAVHAEGIPVFAQIFPSFGAMGVPGDDRPTKAASPKPVRMAAPRLPEGLYIPGGRTNPTPMEITKEEILEIQRQTVAAVLRAKKAGFDGVELGAHMRYLYASFLTPRTNWRKDEYGGSAENRARILADAVHAIRVEVGPDYPVGVRMSANDHLEDGQGPEGFAEVAAVIAREGLGYIALTDGNYESMNYNVTSESGVMIKHGEPQAFRDAIPDVPLLLSSTYKPQQGAQAIAAGYGDGIMLARQMLADPDFPTKVLEGRDDEIIWCDHANSCLRRLILNVPVRCHKNPETGREAVQTGVREPLSVKLKRPVQDLLITAAGSPTLMGVADKLASARQNSKIPQ</sequence>
<dbReference type="InterPro" id="IPR051799">
    <property type="entry name" value="NADH_flavin_oxidoreductase"/>
</dbReference>
<dbReference type="GO" id="GO:0010181">
    <property type="term" value="F:FMN binding"/>
    <property type="evidence" value="ECO:0007669"/>
    <property type="project" value="InterPro"/>
</dbReference>